<dbReference type="PATRIC" id="fig|1121307.3.peg.919"/>
<dbReference type="Pfam" id="PF06949">
    <property type="entry name" value="DUF1292"/>
    <property type="match status" value="1"/>
</dbReference>
<organism evidence="2 3">
    <name type="scientific">Clostridium cylindrosporum DSM 605</name>
    <dbReference type="NCBI Taxonomy" id="1121307"/>
    <lineage>
        <taxon>Bacteria</taxon>
        <taxon>Bacillati</taxon>
        <taxon>Bacillota</taxon>
        <taxon>Clostridia</taxon>
        <taxon>Eubacteriales</taxon>
        <taxon>Clostridiaceae</taxon>
        <taxon>Clostridium</taxon>
    </lineage>
</organism>
<reference evidence="2 3" key="1">
    <citation type="submission" date="2015-06" db="EMBL/GenBank/DDBJ databases">
        <title>Draft genome sequence of the purine-degrading Clostridium cylindrosporum HC-1 (DSM 605).</title>
        <authorList>
            <person name="Poehlein A."/>
            <person name="Schiel-Bengelsdorf B."/>
            <person name="Bengelsdorf F."/>
            <person name="Daniel R."/>
            <person name="Duerre P."/>
        </authorList>
    </citation>
    <scope>NUCLEOTIDE SEQUENCE [LARGE SCALE GENOMIC DNA]</scope>
    <source>
        <strain evidence="2 3">DSM 605</strain>
    </source>
</reference>
<evidence type="ECO:0000313" key="3">
    <source>
        <dbReference type="Proteomes" id="UP000036756"/>
    </source>
</evidence>
<dbReference type="OrthoDB" id="9811971at2"/>
<dbReference type="InterPro" id="IPR009711">
    <property type="entry name" value="UPF0473"/>
</dbReference>
<dbReference type="RefSeq" id="WP_048570749.1">
    <property type="nucleotide sequence ID" value="NZ_LFVU01000027.1"/>
</dbReference>
<dbReference type="HAMAP" id="MF_01448">
    <property type="entry name" value="UPF0473"/>
    <property type="match status" value="1"/>
</dbReference>
<comment type="similarity">
    <text evidence="1">Belongs to the UPF0473 family.</text>
</comment>
<dbReference type="EMBL" id="LFVU01000027">
    <property type="protein sequence ID" value="KMT21303.1"/>
    <property type="molecule type" value="Genomic_DNA"/>
</dbReference>
<accession>A0A0J8DAH0</accession>
<sequence>MEENTNIISLTDEEGVERDFEVITVLNVDNTEYAILYDVEAGDEEDSAVVFRIGKDAEGSDILEVVEDDSEFDKVADVYQEWLDSEDAEDEE</sequence>
<gene>
    <name evidence="2" type="ORF">CLCY_2c00630</name>
</gene>
<comment type="caution">
    <text evidence="2">The sequence shown here is derived from an EMBL/GenBank/DDBJ whole genome shotgun (WGS) entry which is preliminary data.</text>
</comment>
<evidence type="ECO:0000313" key="2">
    <source>
        <dbReference type="EMBL" id="KMT21303.1"/>
    </source>
</evidence>
<evidence type="ECO:0000256" key="1">
    <source>
        <dbReference type="HAMAP-Rule" id="MF_01448"/>
    </source>
</evidence>
<protein>
    <recommendedName>
        <fullName evidence="1">UPF0473 protein CLCY_2c00630</fullName>
    </recommendedName>
</protein>
<dbReference type="AlphaFoldDB" id="A0A0J8DAH0"/>
<dbReference type="Proteomes" id="UP000036756">
    <property type="component" value="Unassembled WGS sequence"/>
</dbReference>
<keyword evidence="3" id="KW-1185">Reference proteome</keyword>
<proteinExistence type="inferred from homology"/>
<name>A0A0J8DAH0_CLOCY</name>
<dbReference type="STRING" id="1121307.CLCY_2c00630"/>